<dbReference type="EMBL" id="BJYA01000020">
    <property type="protein sequence ID" value="GEN46963.1"/>
    <property type="molecule type" value="Genomic_DNA"/>
</dbReference>
<keyword evidence="4" id="KW-1185">Reference proteome</keyword>
<dbReference type="Proteomes" id="UP000321440">
    <property type="component" value="Unassembled WGS sequence"/>
</dbReference>
<name>A0A511WA73_9BACI</name>
<comment type="caution">
    <text evidence="3">The sequence shown here is derived from an EMBL/GenBank/DDBJ whole genome shotgun (WGS) entry which is preliminary data.</text>
</comment>
<dbReference type="PIRSF" id="PIRSF026631">
    <property type="entry name" value="UCP026631"/>
    <property type="match status" value="1"/>
</dbReference>
<keyword evidence="1" id="KW-0472">Membrane</keyword>
<feature type="domain" description="YdbS-like PH" evidence="2">
    <location>
        <begin position="250"/>
        <end position="328"/>
    </location>
</feature>
<evidence type="ECO:0000313" key="4">
    <source>
        <dbReference type="Proteomes" id="UP000321440"/>
    </source>
</evidence>
<accession>A0A511WA73</accession>
<feature type="transmembrane region" description="Helical" evidence="1">
    <location>
        <begin position="177"/>
        <end position="198"/>
    </location>
</feature>
<feature type="transmembrane region" description="Helical" evidence="1">
    <location>
        <begin position="379"/>
        <end position="401"/>
    </location>
</feature>
<dbReference type="InterPro" id="IPR014529">
    <property type="entry name" value="UCP026631"/>
</dbReference>
<dbReference type="Pfam" id="PF03703">
    <property type="entry name" value="bPH_2"/>
    <property type="match status" value="3"/>
</dbReference>
<feature type="transmembrane region" description="Helical" evidence="1">
    <location>
        <begin position="40"/>
        <end position="61"/>
    </location>
</feature>
<keyword evidence="1" id="KW-1133">Transmembrane helix</keyword>
<keyword evidence="1 3" id="KW-0812">Transmembrane</keyword>
<dbReference type="InterPro" id="IPR005182">
    <property type="entry name" value="YdbS-like_PH"/>
</dbReference>
<organism evidence="3 4">
    <name type="scientific">Alkalibacillus haloalkaliphilus</name>
    <dbReference type="NCBI Taxonomy" id="94136"/>
    <lineage>
        <taxon>Bacteria</taxon>
        <taxon>Bacillati</taxon>
        <taxon>Bacillota</taxon>
        <taxon>Bacilli</taxon>
        <taxon>Bacillales</taxon>
        <taxon>Bacillaceae</taxon>
        <taxon>Alkalibacillus</taxon>
    </lineage>
</organism>
<sequence>MMSNPKRLHPAAMIFRVISIVRSLIFAIGATVIVTMGNDFFNYIVLGIVGLIAFFIITSVIEWLRFRYAVVGDELRIEQGLIVRKKRYISKNRIQSIDLTQSVIHRLFNLTKVQIETAGSDLSTDASLSAVTLEEGQALRKELKYHNGEAVESEYVDEIEQDEEEQYTKETISTKRLVIAGSTSGSIGVILGLFIVLFSEVERFIPTHVYDDAMSWFLTQTISVLIVLALIVLIFLWVLGILGTVIKYGNFEVTRYEDELYITRGLLEKKQVTIPLKRIQALGIKESIVRQPLGFATLYVEIAGGEGGQNARTFIFPLLKRSEVKPFLEKILPEYQSLSNEFIGVPNRAAPYYMVRASFLPVVVLVVTLIFAIDFWYVPFVFILIAMSLGWLRMKTAGYYIDREHLIFRSRDFSKDTIMMKHNRVQSIQLRQTLLHRKQQIATVQSSILNNFAGRHAGVRELDYEQAKRIADWYSLQKRIF</sequence>
<reference evidence="3 4" key="1">
    <citation type="submission" date="2019-07" db="EMBL/GenBank/DDBJ databases">
        <title>Whole genome shotgun sequence of Alkalibacillus haloalkaliphilus NBRC 103110.</title>
        <authorList>
            <person name="Hosoyama A."/>
            <person name="Uohara A."/>
            <person name="Ohji S."/>
            <person name="Ichikawa N."/>
        </authorList>
    </citation>
    <scope>NUCLEOTIDE SEQUENCE [LARGE SCALE GENOMIC DNA]</scope>
    <source>
        <strain evidence="3 4">NBRC 103110</strain>
    </source>
</reference>
<dbReference type="OrthoDB" id="2195155at2"/>
<evidence type="ECO:0000313" key="3">
    <source>
        <dbReference type="EMBL" id="GEN46963.1"/>
    </source>
</evidence>
<feature type="domain" description="YdbS-like PH" evidence="2">
    <location>
        <begin position="395"/>
        <end position="447"/>
    </location>
</feature>
<protein>
    <submittedName>
        <fullName evidence="3">UPF0699 transmembrane protein YdbT</fullName>
    </submittedName>
</protein>
<dbReference type="AlphaFoldDB" id="A0A511WA73"/>
<dbReference type="PANTHER" id="PTHR34473">
    <property type="entry name" value="UPF0699 TRANSMEMBRANE PROTEIN YDBS"/>
    <property type="match status" value="1"/>
</dbReference>
<feature type="transmembrane region" description="Helical" evidence="1">
    <location>
        <begin position="218"/>
        <end position="246"/>
    </location>
</feature>
<dbReference type="PANTHER" id="PTHR34473:SF2">
    <property type="entry name" value="UPF0699 TRANSMEMBRANE PROTEIN YDBT"/>
    <property type="match status" value="1"/>
</dbReference>
<feature type="transmembrane region" description="Helical" evidence="1">
    <location>
        <begin position="12"/>
        <end position="34"/>
    </location>
</feature>
<feature type="domain" description="YdbS-like PH" evidence="2">
    <location>
        <begin position="63"/>
        <end position="142"/>
    </location>
</feature>
<evidence type="ECO:0000259" key="2">
    <source>
        <dbReference type="Pfam" id="PF03703"/>
    </source>
</evidence>
<feature type="transmembrane region" description="Helical" evidence="1">
    <location>
        <begin position="353"/>
        <end position="373"/>
    </location>
</feature>
<gene>
    <name evidence="3" type="primary">ydbT</name>
    <name evidence="3" type="ORF">AHA02nite_27390</name>
</gene>
<evidence type="ECO:0000256" key="1">
    <source>
        <dbReference type="SAM" id="Phobius"/>
    </source>
</evidence>
<proteinExistence type="predicted"/>